<feature type="signal peptide" evidence="2">
    <location>
        <begin position="1"/>
        <end position="22"/>
    </location>
</feature>
<evidence type="ECO:0000313" key="4">
    <source>
        <dbReference type="Proteomes" id="UP000821866"/>
    </source>
</evidence>
<dbReference type="AlphaFoldDB" id="A0A9J6DVV2"/>
<evidence type="ECO:0000256" key="2">
    <source>
        <dbReference type="SAM" id="SignalP"/>
    </source>
</evidence>
<evidence type="ECO:0000256" key="1">
    <source>
        <dbReference type="SAM" id="MobiDB-lite"/>
    </source>
</evidence>
<dbReference type="InterPro" id="IPR036790">
    <property type="entry name" value="Frizzled_dom_sf"/>
</dbReference>
<feature type="compositionally biased region" description="Basic and acidic residues" evidence="1">
    <location>
        <begin position="45"/>
        <end position="56"/>
    </location>
</feature>
<organism evidence="3 4">
    <name type="scientific">Rhipicephalus microplus</name>
    <name type="common">Cattle tick</name>
    <name type="synonym">Boophilus microplus</name>
    <dbReference type="NCBI Taxonomy" id="6941"/>
    <lineage>
        <taxon>Eukaryota</taxon>
        <taxon>Metazoa</taxon>
        <taxon>Ecdysozoa</taxon>
        <taxon>Arthropoda</taxon>
        <taxon>Chelicerata</taxon>
        <taxon>Arachnida</taxon>
        <taxon>Acari</taxon>
        <taxon>Parasitiformes</taxon>
        <taxon>Ixodida</taxon>
        <taxon>Ixodoidea</taxon>
        <taxon>Ixodidae</taxon>
        <taxon>Rhipicephalinae</taxon>
        <taxon>Rhipicephalus</taxon>
        <taxon>Boophilus</taxon>
    </lineage>
</organism>
<protein>
    <recommendedName>
        <fullName evidence="5">Secreted protein</fullName>
    </recommendedName>
</protein>
<dbReference type="EMBL" id="JABSTU010000007">
    <property type="protein sequence ID" value="KAH8026355.1"/>
    <property type="molecule type" value="Genomic_DNA"/>
</dbReference>
<dbReference type="Proteomes" id="UP000821866">
    <property type="component" value="Unassembled WGS sequence"/>
</dbReference>
<name>A0A9J6DVV2_RHIMP</name>
<dbReference type="VEuPathDB" id="VectorBase:LOC119169152"/>
<accession>A0A9J6DVV2</accession>
<evidence type="ECO:0008006" key="5">
    <source>
        <dbReference type="Google" id="ProtNLM"/>
    </source>
</evidence>
<gene>
    <name evidence="3" type="ORF">HPB51_020339</name>
</gene>
<reference evidence="3" key="2">
    <citation type="submission" date="2021-09" db="EMBL/GenBank/DDBJ databases">
        <authorList>
            <person name="Jia N."/>
            <person name="Wang J."/>
            <person name="Shi W."/>
            <person name="Du L."/>
            <person name="Sun Y."/>
            <person name="Zhan W."/>
            <person name="Jiang J."/>
            <person name="Wang Q."/>
            <person name="Zhang B."/>
            <person name="Ji P."/>
            <person name="Sakyi L.B."/>
            <person name="Cui X."/>
            <person name="Yuan T."/>
            <person name="Jiang B."/>
            <person name="Yang W."/>
            <person name="Lam T.T.-Y."/>
            <person name="Chang Q."/>
            <person name="Ding S."/>
            <person name="Wang X."/>
            <person name="Zhu J."/>
            <person name="Ruan X."/>
            <person name="Zhao L."/>
            <person name="Wei J."/>
            <person name="Que T."/>
            <person name="Du C."/>
            <person name="Cheng J."/>
            <person name="Dai P."/>
            <person name="Han X."/>
            <person name="Huang E."/>
            <person name="Gao Y."/>
            <person name="Liu J."/>
            <person name="Shao H."/>
            <person name="Ye R."/>
            <person name="Li L."/>
            <person name="Wei W."/>
            <person name="Wang X."/>
            <person name="Wang C."/>
            <person name="Huo Q."/>
            <person name="Li W."/>
            <person name="Guo W."/>
            <person name="Chen H."/>
            <person name="Chen S."/>
            <person name="Zhou L."/>
            <person name="Zhou L."/>
            <person name="Ni X."/>
            <person name="Tian J."/>
            <person name="Zhou Y."/>
            <person name="Sheng Y."/>
            <person name="Liu T."/>
            <person name="Pan Y."/>
            <person name="Xia L."/>
            <person name="Li J."/>
            <person name="Zhao F."/>
            <person name="Cao W."/>
        </authorList>
    </citation>
    <scope>NUCLEOTIDE SEQUENCE</scope>
    <source>
        <strain evidence="3">Rmic-2018</strain>
        <tissue evidence="3">Larvae</tissue>
    </source>
</reference>
<feature type="compositionally biased region" description="Basic and acidic residues" evidence="1">
    <location>
        <begin position="27"/>
        <end position="36"/>
    </location>
</feature>
<comment type="caution">
    <text evidence="3">The sequence shown here is derived from an EMBL/GenBank/DDBJ whole genome shotgun (WGS) entry which is preliminary data.</text>
</comment>
<feature type="chain" id="PRO_5039907874" description="Secreted protein" evidence="2">
    <location>
        <begin position="23"/>
        <end position="116"/>
    </location>
</feature>
<feature type="region of interest" description="Disordered" evidence="1">
    <location>
        <begin position="27"/>
        <end position="72"/>
    </location>
</feature>
<proteinExistence type="predicted"/>
<keyword evidence="2" id="KW-0732">Signal</keyword>
<keyword evidence="4" id="KW-1185">Reference proteome</keyword>
<reference evidence="3" key="1">
    <citation type="journal article" date="2020" name="Cell">
        <title>Large-Scale Comparative Analyses of Tick Genomes Elucidate Their Genetic Diversity and Vector Capacities.</title>
        <authorList>
            <consortium name="Tick Genome and Microbiome Consortium (TIGMIC)"/>
            <person name="Jia N."/>
            <person name="Wang J."/>
            <person name="Shi W."/>
            <person name="Du L."/>
            <person name="Sun Y."/>
            <person name="Zhan W."/>
            <person name="Jiang J.F."/>
            <person name="Wang Q."/>
            <person name="Zhang B."/>
            <person name="Ji P."/>
            <person name="Bell-Sakyi L."/>
            <person name="Cui X.M."/>
            <person name="Yuan T.T."/>
            <person name="Jiang B.G."/>
            <person name="Yang W.F."/>
            <person name="Lam T.T."/>
            <person name="Chang Q.C."/>
            <person name="Ding S.J."/>
            <person name="Wang X.J."/>
            <person name="Zhu J.G."/>
            <person name="Ruan X.D."/>
            <person name="Zhao L."/>
            <person name="Wei J.T."/>
            <person name="Ye R.Z."/>
            <person name="Que T.C."/>
            <person name="Du C.H."/>
            <person name="Zhou Y.H."/>
            <person name="Cheng J.X."/>
            <person name="Dai P.F."/>
            <person name="Guo W.B."/>
            <person name="Han X.H."/>
            <person name="Huang E.J."/>
            <person name="Li L.F."/>
            <person name="Wei W."/>
            <person name="Gao Y.C."/>
            <person name="Liu J.Z."/>
            <person name="Shao H.Z."/>
            <person name="Wang X."/>
            <person name="Wang C.C."/>
            <person name="Yang T.C."/>
            <person name="Huo Q.B."/>
            <person name="Li W."/>
            <person name="Chen H.Y."/>
            <person name="Chen S.E."/>
            <person name="Zhou L.G."/>
            <person name="Ni X.B."/>
            <person name="Tian J.H."/>
            <person name="Sheng Y."/>
            <person name="Liu T."/>
            <person name="Pan Y.S."/>
            <person name="Xia L.Y."/>
            <person name="Li J."/>
            <person name="Zhao F."/>
            <person name="Cao W.C."/>
        </authorList>
    </citation>
    <scope>NUCLEOTIDE SEQUENCE</scope>
    <source>
        <strain evidence="3">Rmic-2018</strain>
    </source>
</reference>
<evidence type="ECO:0000313" key="3">
    <source>
        <dbReference type="EMBL" id="KAH8026355.1"/>
    </source>
</evidence>
<dbReference type="Gene3D" id="1.10.2000.10">
    <property type="entry name" value="Frizzled cysteine-rich domain"/>
    <property type="match status" value="1"/>
</dbReference>
<sequence>MRLSGSLSSVLWVLVAAHTVGAELRWSDARSKRHADSAPATNASDEFRQLVSDKGRSSKGASRHHATPLDAEKCARPAKCEPLINATCFGAPLPYSHTTVELANDSSSQFEIQVCD</sequence>